<dbReference type="InterPro" id="IPR002931">
    <property type="entry name" value="Transglutaminase-like"/>
</dbReference>
<protein>
    <submittedName>
        <fullName evidence="4">Transglutaminase domain-containing protein</fullName>
    </submittedName>
</protein>
<feature type="transmembrane region" description="Helical" evidence="2">
    <location>
        <begin position="74"/>
        <end position="92"/>
    </location>
</feature>
<feature type="region of interest" description="Disordered" evidence="1">
    <location>
        <begin position="586"/>
        <end position="627"/>
    </location>
</feature>
<sequence>MRRRMPRPRGRSPWRRSCTRRADSRGRAMLDRRQSRLTGPLVATRGSWNVSLGLFLEVIACSIALVGLIQGGGWWFALVGTSALLLVLSAALRSVGVRAWAALIVDVVVFGLLIQLVYVPRQAVLGLIPTRESVHGIGLLFQEAAFAIQSQHTPAEPLPELIFFVVVFGGALTILLDLIAVVLRIPAVTAVVVGGVLIVPAILQPSGLSLIALGGAAAAWLVLLAADGRLRFGSRGASTVALSVGASATLIALIIAATAPGFVEQGRVAPAGPVSVGDTVNPLVDLGADLRRPTPVDVLQYTTASTTPEYLQLTTLDDIRGTDWAHTPGHITPLAGGTGITGTPGLTTDLGGSAHTVTTKISVQNLRTSWVPAPYPARKVAGLQAQSNFQDNDLTIFAPGGVLSGQHYTTTSLDLEPTPAQIASAASLGGEDLSAVRSDLELPRDVPSIITDTANEIAAGAASPNEFDIALAIQQYFQSSINDFTYSTDSPDTVDGASLAVIAKFLQVREGYCVHFASAMAVLARVLGIPSRIAIGYLPGTPVGAKGKQVTYQVDSSDLHAWPQLYFPGVGWLNFEPTVSRGAAPSYTLATTPDGSPTSSPQQTTSASAAPTPTLSPRALPNEQAATSTNAVAARNGVQLELGILILLAVLAAPGLARLIRRRGRLTRLREEGALPDVAWAEIRDTAQDLGFAASPTETPRAFAERLRSDWHPDAAHRRDLDDILAQVELTEFGPPRPWGRYFELADKTVSVTAAMRASRHWTTRLIATVAPRSLLTAIGDRGRAAVRASTYDRRL</sequence>
<dbReference type="EMBL" id="CP032624">
    <property type="protein sequence ID" value="AYG02158.1"/>
    <property type="molecule type" value="Genomic_DNA"/>
</dbReference>
<feature type="transmembrane region" description="Helical" evidence="2">
    <location>
        <begin position="99"/>
        <end position="119"/>
    </location>
</feature>
<feature type="transmembrane region" description="Helical" evidence="2">
    <location>
        <begin position="209"/>
        <end position="228"/>
    </location>
</feature>
<dbReference type="PANTHER" id="PTHR42736:SF1">
    <property type="entry name" value="PROTEIN-GLUTAMINE GAMMA-GLUTAMYLTRANSFERASE"/>
    <property type="match status" value="1"/>
</dbReference>
<feature type="transmembrane region" description="Helical" evidence="2">
    <location>
        <begin position="187"/>
        <end position="203"/>
    </location>
</feature>
<dbReference type="SUPFAM" id="SSF54001">
    <property type="entry name" value="Cysteine proteinases"/>
    <property type="match status" value="1"/>
</dbReference>
<gene>
    <name evidence="4" type="ORF">D7I44_00510</name>
</gene>
<reference evidence="4 5" key="1">
    <citation type="submission" date="2018-09" db="EMBL/GenBank/DDBJ databases">
        <title>Genome sequencing of strain 2DFW10M-5.</title>
        <authorList>
            <person name="Heo J."/>
            <person name="Kim S.-J."/>
            <person name="Kwon S.-W."/>
        </authorList>
    </citation>
    <scope>NUCLEOTIDE SEQUENCE [LARGE SCALE GENOMIC DNA]</scope>
    <source>
        <strain evidence="4 5">2DFW10M-5</strain>
    </source>
</reference>
<keyword evidence="2" id="KW-0472">Membrane</keyword>
<feature type="transmembrane region" description="Helical" evidence="2">
    <location>
        <begin position="161"/>
        <end position="180"/>
    </location>
</feature>
<dbReference type="Pfam" id="PF11992">
    <property type="entry name" value="TgpA_N"/>
    <property type="match status" value="1"/>
</dbReference>
<dbReference type="PANTHER" id="PTHR42736">
    <property type="entry name" value="PROTEIN-GLUTAMINE GAMMA-GLUTAMYLTRANSFERASE"/>
    <property type="match status" value="1"/>
</dbReference>
<dbReference type="AlphaFoldDB" id="A0A387BHM4"/>
<keyword evidence="2" id="KW-0812">Transmembrane</keyword>
<dbReference type="Proteomes" id="UP000275069">
    <property type="component" value="Chromosome"/>
</dbReference>
<accession>A0A387BHM4</accession>
<name>A0A387BHM4_9MICO</name>
<evidence type="ECO:0000256" key="2">
    <source>
        <dbReference type="SAM" id="Phobius"/>
    </source>
</evidence>
<feature type="transmembrane region" description="Helical" evidence="2">
    <location>
        <begin position="642"/>
        <end position="660"/>
    </location>
</feature>
<evidence type="ECO:0000259" key="3">
    <source>
        <dbReference type="SMART" id="SM00460"/>
    </source>
</evidence>
<feature type="domain" description="Transglutaminase-like" evidence="3">
    <location>
        <begin position="505"/>
        <end position="579"/>
    </location>
</feature>
<keyword evidence="5" id="KW-1185">Reference proteome</keyword>
<dbReference type="OrthoDB" id="9804023at2"/>
<evidence type="ECO:0000313" key="5">
    <source>
        <dbReference type="Proteomes" id="UP000275069"/>
    </source>
</evidence>
<keyword evidence="2" id="KW-1133">Transmembrane helix</keyword>
<dbReference type="InterPro" id="IPR021878">
    <property type="entry name" value="TgpA_N"/>
</dbReference>
<proteinExistence type="predicted"/>
<dbReference type="InterPro" id="IPR052901">
    <property type="entry name" value="Bact_TGase-like"/>
</dbReference>
<dbReference type="InterPro" id="IPR038765">
    <property type="entry name" value="Papain-like_cys_pep_sf"/>
</dbReference>
<evidence type="ECO:0000313" key="4">
    <source>
        <dbReference type="EMBL" id="AYG02158.1"/>
    </source>
</evidence>
<feature type="compositionally biased region" description="Low complexity" evidence="1">
    <location>
        <begin position="590"/>
        <end position="621"/>
    </location>
</feature>
<dbReference type="Gene3D" id="3.10.620.30">
    <property type="match status" value="1"/>
</dbReference>
<evidence type="ECO:0000256" key="1">
    <source>
        <dbReference type="SAM" id="MobiDB-lite"/>
    </source>
</evidence>
<organism evidence="4 5">
    <name type="scientific">Gryllotalpicola protaetiae</name>
    <dbReference type="NCBI Taxonomy" id="2419771"/>
    <lineage>
        <taxon>Bacteria</taxon>
        <taxon>Bacillati</taxon>
        <taxon>Actinomycetota</taxon>
        <taxon>Actinomycetes</taxon>
        <taxon>Micrococcales</taxon>
        <taxon>Microbacteriaceae</taxon>
        <taxon>Gryllotalpicola</taxon>
    </lineage>
</organism>
<dbReference type="Pfam" id="PF01841">
    <property type="entry name" value="Transglut_core"/>
    <property type="match status" value="1"/>
</dbReference>
<feature type="transmembrane region" description="Helical" evidence="2">
    <location>
        <begin position="46"/>
        <end position="68"/>
    </location>
</feature>
<dbReference type="SMART" id="SM00460">
    <property type="entry name" value="TGc"/>
    <property type="match status" value="1"/>
</dbReference>
<dbReference type="KEGG" id="gry:D7I44_00510"/>
<feature type="transmembrane region" description="Helical" evidence="2">
    <location>
        <begin position="240"/>
        <end position="263"/>
    </location>
</feature>